<name>A0A509E6N3_9HYPH</name>
<accession>A0A509E6N3</accession>
<dbReference type="Proteomes" id="UP000410984">
    <property type="component" value="Unassembled WGS sequence"/>
</dbReference>
<protein>
    <recommendedName>
        <fullName evidence="2">Alpha/beta hydrolase domain-containing protein</fullName>
    </recommendedName>
</protein>
<organism evidence="3 4">
    <name type="scientific">Methylobacterium symbioticum</name>
    <dbReference type="NCBI Taxonomy" id="2584084"/>
    <lineage>
        <taxon>Bacteria</taxon>
        <taxon>Pseudomonadati</taxon>
        <taxon>Pseudomonadota</taxon>
        <taxon>Alphaproteobacteria</taxon>
        <taxon>Hyphomicrobiales</taxon>
        <taxon>Methylobacteriaceae</taxon>
        <taxon>Methylobacterium</taxon>
    </lineage>
</organism>
<keyword evidence="1" id="KW-0732">Signal</keyword>
<proteinExistence type="predicted"/>
<keyword evidence="4" id="KW-1185">Reference proteome</keyword>
<dbReference type="InterPro" id="IPR045394">
    <property type="entry name" value="Abhydrolase_dom"/>
</dbReference>
<gene>
    <name evidence="3" type="ORF">MET9862_00437</name>
</gene>
<evidence type="ECO:0000259" key="2">
    <source>
        <dbReference type="Pfam" id="PF20091"/>
    </source>
</evidence>
<evidence type="ECO:0000313" key="4">
    <source>
        <dbReference type="Proteomes" id="UP000410984"/>
    </source>
</evidence>
<dbReference type="AlphaFoldDB" id="A0A509E6N3"/>
<dbReference type="Pfam" id="PF20091">
    <property type="entry name" value="Abhydrolase_10"/>
    <property type="match status" value="1"/>
</dbReference>
<feature type="chain" id="PRO_5021473995" description="Alpha/beta hydrolase domain-containing protein" evidence="1">
    <location>
        <begin position="22"/>
        <end position="529"/>
    </location>
</feature>
<sequence length="529" mass="55547">MGRCSRVVAGLLIGLASPSLAAALASPAEARVTRLELASRQSFGTFRGGDYVRWDGRVVGELAPDDHGIPDLEKAPRSDAGRVAYSARIILIAPADPASGNGALLVDVPNRGRAYANALYNSPRDIPMLSGDLGIGTGFLQDNGYAVAEIYWELGRGAELPSFTDAEGRRRFVEGVGFAIVRDAADFLAHAAADGAGTPNPLAGRINRTLATGKSQDGRFLKTFLLDGFNTAEGRRVFDGMHVFVSGAGLLPIMRSGTGPGSSADGTPNFADPDFPGVHDGPLTIGEIVARVEARGEIPPRMMLLNSTVDYASLRASLGRTGAHGTADLPLPATVRMYDVAGASHVNVLKADACSLPPGRLDWAPVARATLARLDQWVARNAAPPETRLMPLQPAKDDPTVLQAPRALPEAVVQVPQRDADGNPLGGVRLPDIAVPLGVHGAQNAPLATFTCSLIGTYQPFARTSAEAGRQPALAERYRNRSDYVNRVRAAAQALAAQGFLLPEDMAVILNAAAEAPIPEPKAEAAPPR</sequence>
<evidence type="ECO:0000313" key="3">
    <source>
        <dbReference type="EMBL" id="VUD69877.1"/>
    </source>
</evidence>
<dbReference type="OrthoDB" id="9779952at2"/>
<dbReference type="EMBL" id="CABFPH010000003">
    <property type="protein sequence ID" value="VUD69877.1"/>
    <property type="molecule type" value="Genomic_DNA"/>
</dbReference>
<dbReference type="RefSeq" id="WP_142581470.1">
    <property type="nucleotide sequence ID" value="NZ_CABFPH010000003.1"/>
</dbReference>
<reference evidence="3 4" key="1">
    <citation type="submission" date="2019-06" db="EMBL/GenBank/DDBJ databases">
        <authorList>
            <person name="Rodrigo-Torres L."/>
            <person name="Arahal R. D."/>
            <person name="Lucena T."/>
        </authorList>
    </citation>
    <scope>NUCLEOTIDE SEQUENCE [LARGE SCALE GENOMIC DNA]</scope>
    <source>
        <strain evidence="3 4">SB0023/3</strain>
    </source>
</reference>
<evidence type="ECO:0000256" key="1">
    <source>
        <dbReference type="SAM" id="SignalP"/>
    </source>
</evidence>
<feature type="domain" description="Alpha/beta hydrolase" evidence="2">
    <location>
        <begin position="78"/>
        <end position="510"/>
    </location>
</feature>
<feature type="signal peptide" evidence="1">
    <location>
        <begin position="1"/>
        <end position="21"/>
    </location>
</feature>